<dbReference type="Proteomes" id="UP000317550">
    <property type="component" value="Chromosome"/>
</dbReference>
<dbReference type="Gene3D" id="3.40.190.10">
    <property type="entry name" value="Periplasmic binding protein-like II"/>
    <property type="match status" value="2"/>
</dbReference>
<dbReference type="OrthoDB" id="8454826at2"/>
<dbReference type="SUPFAM" id="SSF53850">
    <property type="entry name" value="Periplasmic binding protein-like II"/>
    <property type="match status" value="1"/>
</dbReference>
<dbReference type="EMBL" id="CP041730">
    <property type="protein sequence ID" value="QDQ26045.1"/>
    <property type="molecule type" value="Genomic_DNA"/>
</dbReference>
<reference evidence="4" key="1">
    <citation type="submission" date="2019-07" db="EMBL/GenBank/DDBJ databases">
        <title>Chitinimonas sp. nov., isolated from Ny-Alesund, arctica soil.</title>
        <authorList>
            <person name="Xu Q."/>
            <person name="Peng F."/>
        </authorList>
    </citation>
    <scope>NUCLEOTIDE SEQUENCE [LARGE SCALE GENOMIC DNA]</scope>
    <source>
        <strain evidence="4">R3-44</strain>
    </source>
</reference>
<sequence>MFRLIPLIWLLLAATVSAAPFRVVLAEYAPYSWMGEQGPKGLEVEILQEVIARRMQVPLSIEILPWARAQLYVEQGVADAFVAYPSERRRQYTVISEQPMADWSVVLYTASNHPRLPDLARVDKPSQLQPFRIGSLNGNNWVDEHLAGMEIDRNPTVEPLLRMLVAGRIDVLPDSPTVVNYYLRVLKLNGQVKALNRVAERSLHLCIGRKSRYLDIMARFDATMRQLRRDGTLARILSRYQ</sequence>
<dbReference type="AlphaFoldDB" id="A0A516SD14"/>
<accession>A0A516SD14</accession>
<protein>
    <submittedName>
        <fullName evidence="3">Amino acid ABC transporter substrate-binding protein</fullName>
    </submittedName>
</protein>
<evidence type="ECO:0000313" key="3">
    <source>
        <dbReference type="EMBL" id="QDQ26045.1"/>
    </source>
</evidence>
<dbReference type="RefSeq" id="WP_144277444.1">
    <property type="nucleotide sequence ID" value="NZ_CP041730.1"/>
</dbReference>
<evidence type="ECO:0000313" key="4">
    <source>
        <dbReference type="Proteomes" id="UP000317550"/>
    </source>
</evidence>
<name>A0A516SD14_9NEIS</name>
<organism evidence="3 4">
    <name type="scientific">Chitinimonas arctica</name>
    <dbReference type="NCBI Taxonomy" id="2594795"/>
    <lineage>
        <taxon>Bacteria</taxon>
        <taxon>Pseudomonadati</taxon>
        <taxon>Pseudomonadota</taxon>
        <taxon>Betaproteobacteria</taxon>
        <taxon>Neisseriales</taxon>
        <taxon>Chitinibacteraceae</taxon>
        <taxon>Chitinimonas</taxon>
    </lineage>
</organism>
<dbReference type="PANTHER" id="PTHR35936">
    <property type="entry name" value="MEMBRANE-BOUND LYTIC MUREIN TRANSGLYCOSYLASE F"/>
    <property type="match status" value="1"/>
</dbReference>
<feature type="domain" description="Solute-binding protein family 3/N-terminal" evidence="2">
    <location>
        <begin position="25"/>
        <end position="240"/>
    </location>
</feature>
<proteinExistence type="predicted"/>
<dbReference type="PANTHER" id="PTHR35936:SF25">
    <property type="entry name" value="ABC TRANSPORTER SUBSTRATE-BINDING PROTEIN"/>
    <property type="match status" value="1"/>
</dbReference>
<keyword evidence="1" id="KW-0732">Signal</keyword>
<evidence type="ECO:0000256" key="1">
    <source>
        <dbReference type="ARBA" id="ARBA00022729"/>
    </source>
</evidence>
<dbReference type="Pfam" id="PF00497">
    <property type="entry name" value="SBP_bac_3"/>
    <property type="match status" value="1"/>
</dbReference>
<dbReference type="InterPro" id="IPR001638">
    <property type="entry name" value="Solute-binding_3/MltF_N"/>
</dbReference>
<evidence type="ECO:0000259" key="2">
    <source>
        <dbReference type="Pfam" id="PF00497"/>
    </source>
</evidence>
<keyword evidence="4" id="KW-1185">Reference proteome</keyword>
<dbReference type="KEGG" id="cari:FNU76_06610"/>
<gene>
    <name evidence="3" type="ORF">FNU76_06610</name>
</gene>